<evidence type="ECO:0000256" key="2">
    <source>
        <dbReference type="ARBA" id="ARBA00004245"/>
    </source>
</evidence>
<dbReference type="InterPro" id="IPR035706">
    <property type="entry name" value="AAA_9"/>
</dbReference>
<dbReference type="Gene3D" id="3.40.50.300">
    <property type="entry name" value="P-loop containing nucleotide triphosphate hydrolases"/>
    <property type="match status" value="1"/>
</dbReference>
<keyword evidence="11" id="KW-0206">Cytoskeleton</keyword>
<evidence type="ECO:0000256" key="1">
    <source>
        <dbReference type="ARBA" id="ARBA00004138"/>
    </source>
</evidence>
<dbReference type="GO" id="GO:0005874">
    <property type="term" value="C:microtubule"/>
    <property type="evidence" value="ECO:0007669"/>
    <property type="project" value="UniProtKB-KW"/>
</dbReference>
<keyword evidence="17" id="KW-1185">Reference proteome</keyword>
<dbReference type="SUPFAM" id="SSF57997">
    <property type="entry name" value="Tropomyosin"/>
    <property type="match status" value="1"/>
</dbReference>
<dbReference type="Proteomes" id="UP000553632">
    <property type="component" value="Unassembled WGS sequence"/>
</dbReference>
<evidence type="ECO:0000313" key="17">
    <source>
        <dbReference type="Proteomes" id="UP000553632"/>
    </source>
</evidence>
<dbReference type="GO" id="GO:0051959">
    <property type="term" value="F:dynein light intermediate chain binding"/>
    <property type="evidence" value="ECO:0007669"/>
    <property type="project" value="InterPro"/>
</dbReference>
<evidence type="ECO:0000313" key="16">
    <source>
        <dbReference type="EMBL" id="KAF4756935.1"/>
    </source>
</evidence>
<evidence type="ECO:0000259" key="15">
    <source>
        <dbReference type="Pfam" id="PF12781"/>
    </source>
</evidence>
<keyword evidence="7" id="KW-0243">Dynein</keyword>
<dbReference type="OMA" id="KEWIQHE"/>
<keyword evidence="9" id="KW-0969">Cilium</keyword>
<keyword evidence="10" id="KW-0505">Motor protein</keyword>
<evidence type="ECO:0000256" key="9">
    <source>
        <dbReference type="ARBA" id="ARBA00023069"/>
    </source>
</evidence>
<evidence type="ECO:0000256" key="13">
    <source>
        <dbReference type="SAM" id="Coils"/>
    </source>
</evidence>
<dbReference type="GO" id="GO:0045505">
    <property type="term" value="F:dynein intermediate chain binding"/>
    <property type="evidence" value="ECO:0007669"/>
    <property type="project" value="InterPro"/>
</dbReference>
<dbReference type="PANTHER" id="PTHR22878:SF68">
    <property type="entry name" value="DYNEIN HEAVY CHAIN 6, AXONEMAL-LIKE"/>
    <property type="match status" value="1"/>
</dbReference>
<dbReference type="GO" id="GO:0005524">
    <property type="term" value="F:ATP binding"/>
    <property type="evidence" value="ECO:0007669"/>
    <property type="project" value="UniProtKB-KW"/>
</dbReference>
<comment type="subcellular location">
    <subcellularLocation>
        <location evidence="1">Cell projection</location>
        <location evidence="1">Cilium</location>
    </subcellularLocation>
    <subcellularLocation>
        <location evidence="2">Cytoplasm</location>
        <location evidence="2">Cytoskeleton</location>
    </subcellularLocation>
</comment>
<evidence type="ECO:0000256" key="7">
    <source>
        <dbReference type="ARBA" id="ARBA00023017"/>
    </source>
</evidence>
<reference evidence="16 17" key="1">
    <citation type="submission" date="2020-04" db="EMBL/GenBank/DDBJ databases">
        <title>Perkinsus olseni comparative genomics.</title>
        <authorList>
            <person name="Bogema D.R."/>
        </authorList>
    </citation>
    <scope>NUCLEOTIDE SEQUENCE [LARGE SCALE GENOMIC DNA]</scope>
    <source>
        <strain evidence="16 17">ATCC PRA-207</strain>
    </source>
</reference>
<dbReference type="GO" id="GO:0007018">
    <property type="term" value="P:microtubule-based movement"/>
    <property type="evidence" value="ECO:0007669"/>
    <property type="project" value="InterPro"/>
</dbReference>
<evidence type="ECO:0000256" key="5">
    <source>
        <dbReference type="ARBA" id="ARBA00022741"/>
    </source>
</evidence>
<dbReference type="Pfam" id="PF12781">
    <property type="entry name" value="AAA_9"/>
    <property type="match status" value="1"/>
</dbReference>
<dbReference type="FunFam" id="3.40.50.300:FF:001145">
    <property type="entry name" value="Putative dynein heavy chain"/>
    <property type="match status" value="1"/>
</dbReference>
<proteinExistence type="predicted"/>
<keyword evidence="3" id="KW-0963">Cytoplasm</keyword>
<dbReference type="FunFam" id="1.10.8.1220:FF:000001">
    <property type="entry name" value="Dynein axonemal heavy chain 5"/>
    <property type="match status" value="1"/>
</dbReference>
<organism evidence="16 17">
    <name type="scientific">Perkinsus olseni</name>
    <name type="common">Perkinsus atlanticus</name>
    <dbReference type="NCBI Taxonomy" id="32597"/>
    <lineage>
        <taxon>Eukaryota</taxon>
        <taxon>Sar</taxon>
        <taxon>Alveolata</taxon>
        <taxon>Perkinsozoa</taxon>
        <taxon>Perkinsea</taxon>
        <taxon>Perkinsida</taxon>
        <taxon>Perkinsidae</taxon>
        <taxon>Perkinsus</taxon>
    </lineage>
</organism>
<accession>A0A7J6UI91</accession>
<dbReference type="EMBL" id="JABANO010003261">
    <property type="protein sequence ID" value="KAF4756935.1"/>
    <property type="molecule type" value="Genomic_DNA"/>
</dbReference>
<protein>
    <recommendedName>
        <fullName evidence="18">Dynein heavy chain 1, axonemal</fullName>
    </recommendedName>
</protein>
<evidence type="ECO:0000256" key="10">
    <source>
        <dbReference type="ARBA" id="ARBA00023175"/>
    </source>
</evidence>
<evidence type="ECO:0000256" key="11">
    <source>
        <dbReference type="ARBA" id="ARBA00023212"/>
    </source>
</evidence>
<evidence type="ECO:0000256" key="12">
    <source>
        <dbReference type="ARBA" id="ARBA00023273"/>
    </source>
</evidence>
<dbReference type="InterPro" id="IPR027417">
    <property type="entry name" value="P-loop_NTPase"/>
</dbReference>
<feature type="domain" description="Dynein heavy chain coiled coil stalk" evidence="14">
    <location>
        <begin position="1"/>
        <end position="147"/>
    </location>
</feature>
<evidence type="ECO:0008006" key="18">
    <source>
        <dbReference type="Google" id="ProtNLM"/>
    </source>
</evidence>
<keyword evidence="6" id="KW-0067">ATP-binding</keyword>
<evidence type="ECO:0000259" key="14">
    <source>
        <dbReference type="Pfam" id="PF12777"/>
    </source>
</evidence>
<sequence length="671" mass="74672">SKAATSLCMWVIAMDVYGRVARGIEPKKAKLAEAEKMLADAEHQLASKKAVLKEVEDRVEGLRAKLSQARQKAQQLEKDMEIATIKLGRAEKLLAGLGNEAVRWKAASEQLEQNLKDIVGNVVLGGGFVAYLGPFTADFREKLTEKWIQECLGEEVQLAVDSRWSCDAVLGDPAQIREWNIQGLPDDKLSVENGIIVSRGRRWPLMIDPQGQANKWIRNLGKEKDIQVIKLTDATYLRTLENGIRNGNAVLLENVEEVLDPALEPVLSKQVFKKGGQSLIRLGTEDVPYSNDFAFYITTKMPNPHYLPEICIKVTIINFTVTPSGLESQLVSEVVAHERPDLEQKRGELVVQIAADKNELNRIEQLILKLLAENEGDILADDTLIQTLDQSKETTDAVNERMGNAERTMVEIEKARVSYAPVGARGSILYFVIADMSTIDPMYQYSLEFFVNLFKGRLAKSEKSDDVQQRVSFIIEDLTLSTYTNICRGLFEDHKLLYSALNTIQVLRSVKKAIDKTWQFFQIGVEAASGLADLEAVLSSYSCPEWCDATAWGKIAALVTLAGLAGAEDVDGLLQDMTENLDDWEKFGNSAHMYETPLPRGWDAKVTSFHRLCIVKSLRENLLVPAMRVFVAENLGQEFVVSPALDLRSCFDDSDCATPIIFVLSPGADPT</sequence>
<dbReference type="PANTHER" id="PTHR22878">
    <property type="entry name" value="DYNEIN HEAVY CHAIN 6, AXONEMAL-LIKE-RELATED"/>
    <property type="match status" value="1"/>
</dbReference>
<dbReference type="Gene3D" id="6.10.140.1060">
    <property type="match status" value="1"/>
</dbReference>
<dbReference type="Pfam" id="PF12777">
    <property type="entry name" value="MT"/>
    <property type="match status" value="1"/>
</dbReference>
<feature type="non-terminal residue" evidence="16">
    <location>
        <position position="671"/>
    </location>
</feature>
<feature type="non-terminal residue" evidence="16">
    <location>
        <position position="1"/>
    </location>
</feature>
<evidence type="ECO:0000256" key="3">
    <source>
        <dbReference type="ARBA" id="ARBA00022490"/>
    </source>
</evidence>
<evidence type="ECO:0000256" key="8">
    <source>
        <dbReference type="ARBA" id="ARBA00023054"/>
    </source>
</evidence>
<name>A0A7J6UI91_PEROL</name>
<dbReference type="GO" id="GO:0030286">
    <property type="term" value="C:dynein complex"/>
    <property type="evidence" value="ECO:0007669"/>
    <property type="project" value="UniProtKB-KW"/>
</dbReference>
<keyword evidence="12" id="KW-0966">Cell projection</keyword>
<dbReference type="InterPro" id="IPR026983">
    <property type="entry name" value="DHC"/>
</dbReference>
<keyword evidence="5" id="KW-0547">Nucleotide-binding</keyword>
<feature type="coiled-coil region" evidence="13">
    <location>
        <begin position="24"/>
        <end position="114"/>
    </location>
</feature>
<keyword evidence="4" id="KW-0493">Microtubule</keyword>
<gene>
    <name evidence="16" type="ORF">FOZ63_032007</name>
</gene>
<keyword evidence="8 13" id="KW-0175">Coiled coil</keyword>
<dbReference type="AlphaFoldDB" id="A0A7J6UI91"/>
<dbReference type="Gene3D" id="1.20.920.20">
    <property type="match status" value="1"/>
</dbReference>
<feature type="domain" description="Dynein heavy chain ATP-binding dynein motor region" evidence="15">
    <location>
        <begin position="177"/>
        <end position="397"/>
    </location>
</feature>
<dbReference type="GO" id="GO:0005929">
    <property type="term" value="C:cilium"/>
    <property type="evidence" value="ECO:0007669"/>
    <property type="project" value="UniProtKB-SubCell"/>
</dbReference>
<dbReference type="InterPro" id="IPR024743">
    <property type="entry name" value="Dynein_HC_stalk"/>
</dbReference>
<evidence type="ECO:0000256" key="4">
    <source>
        <dbReference type="ARBA" id="ARBA00022701"/>
    </source>
</evidence>
<dbReference type="Gene3D" id="1.10.8.1220">
    <property type="match status" value="1"/>
</dbReference>
<comment type="caution">
    <text evidence="16">The sequence shown here is derived from an EMBL/GenBank/DDBJ whole genome shotgun (WGS) entry which is preliminary data.</text>
</comment>
<evidence type="ECO:0000256" key="6">
    <source>
        <dbReference type="ARBA" id="ARBA00022840"/>
    </source>
</evidence>